<dbReference type="InterPro" id="IPR051081">
    <property type="entry name" value="HTH_MetalResp_TranReg"/>
</dbReference>
<dbReference type="InterPro" id="IPR001845">
    <property type="entry name" value="HTH_ArsR_DNA-bd_dom"/>
</dbReference>
<name>A0A1G2F533_9BACT</name>
<dbReference type="InterPro" id="IPR036390">
    <property type="entry name" value="WH_DNA-bd_sf"/>
</dbReference>
<evidence type="ECO:0000259" key="4">
    <source>
        <dbReference type="PROSITE" id="PS50987"/>
    </source>
</evidence>
<proteinExistence type="predicted"/>
<evidence type="ECO:0000256" key="2">
    <source>
        <dbReference type="ARBA" id="ARBA00023125"/>
    </source>
</evidence>
<accession>A0A1G2F533</accession>
<dbReference type="STRING" id="1801726.A3H02_02045"/>
<dbReference type="PANTHER" id="PTHR33154:SF33">
    <property type="entry name" value="TRANSCRIPTIONAL REPRESSOR SDPR"/>
    <property type="match status" value="1"/>
</dbReference>
<keyword evidence="2" id="KW-0238">DNA-binding</keyword>
<protein>
    <recommendedName>
        <fullName evidence="4">HTH arsR-type domain-containing protein</fullName>
    </recommendedName>
</protein>
<evidence type="ECO:0000256" key="3">
    <source>
        <dbReference type="ARBA" id="ARBA00023163"/>
    </source>
</evidence>
<dbReference type="SUPFAM" id="SSF46785">
    <property type="entry name" value="Winged helix' DNA-binding domain"/>
    <property type="match status" value="1"/>
</dbReference>
<evidence type="ECO:0000313" key="6">
    <source>
        <dbReference type="Proteomes" id="UP000176787"/>
    </source>
</evidence>
<gene>
    <name evidence="5" type="ORF">A3H02_02045</name>
</gene>
<dbReference type="InterPro" id="IPR011991">
    <property type="entry name" value="ArsR-like_HTH"/>
</dbReference>
<feature type="domain" description="HTH arsR-type" evidence="4">
    <location>
        <begin position="1"/>
        <end position="90"/>
    </location>
</feature>
<evidence type="ECO:0000313" key="5">
    <source>
        <dbReference type="EMBL" id="OGZ32740.1"/>
    </source>
</evidence>
<dbReference type="AlphaFoldDB" id="A0A1G2F533"/>
<dbReference type="SMART" id="SM00418">
    <property type="entry name" value="HTH_ARSR"/>
    <property type="match status" value="1"/>
</dbReference>
<dbReference type="Gene3D" id="1.10.10.10">
    <property type="entry name" value="Winged helix-like DNA-binding domain superfamily/Winged helix DNA-binding domain"/>
    <property type="match status" value="1"/>
</dbReference>
<dbReference type="Pfam" id="PF12840">
    <property type="entry name" value="HTH_20"/>
    <property type="match status" value="1"/>
</dbReference>
<sequence>MNKYMKKMERILKALANQRRLAILKYLKENKESPVAEIAEEIDLSFKATSKHLGVLSAADIVEKEQRSLQMFYRLSDNQQLPAKYIISLL</sequence>
<dbReference type="EMBL" id="MHMS01000002">
    <property type="protein sequence ID" value="OGZ32740.1"/>
    <property type="molecule type" value="Genomic_DNA"/>
</dbReference>
<evidence type="ECO:0000256" key="1">
    <source>
        <dbReference type="ARBA" id="ARBA00023015"/>
    </source>
</evidence>
<dbReference type="Proteomes" id="UP000176787">
    <property type="component" value="Unassembled WGS sequence"/>
</dbReference>
<comment type="caution">
    <text evidence="5">The sequence shown here is derived from an EMBL/GenBank/DDBJ whole genome shotgun (WGS) entry which is preliminary data.</text>
</comment>
<keyword evidence="1" id="KW-0805">Transcription regulation</keyword>
<organism evidence="5 6">
    <name type="scientific">Candidatus Niyogibacteria bacterium RIFCSPLOWO2_12_FULL_41_13</name>
    <dbReference type="NCBI Taxonomy" id="1801726"/>
    <lineage>
        <taxon>Bacteria</taxon>
        <taxon>Candidatus Niyogiibacteriota</taxon>
    </lineage>
</organism>
<dbReference type="PROSITE" id="PS50987">
    <property type="entry name" value="HTH_ARSR_2"/>
    <property type="match status" value="1"/>
</dbReference>
<keyword evidence="3" id="KW-0804">Transcription</keyword>
<dbReference type="CDD" id="cd00090">
    <property type="entry name" value="HTH_ARSR"/>
    <property type="match status" value="1"/>
</dbReference>
<dbReference type="PRINTS" id="PR00778">
    <property type="entry name" value="HTHARSR"/>
</dbReference>
<dbReference type="GO" id="GO:0003700">
    <property type="term" value="F:DNA-binding transcription factor activity"/>
    <property type="evidence" value="ECO:0007669"/>
    <property type="project" value="InterPro"/>
</dbReference>
<dbReference type="GO" id="GO:0003677">
    <property type="term" value="F:DNA binding"/>
    <property type="evidence" value="ECO:0007669"/>
    <property type="project" value="UniProtKB-KW"/>
</dbReference>
<dbReference type="NCBIfam" id="NF033788">
    <property type="entry name" value="HTH_metalloreg"/>
    <property type="match status" value="1"/>
</dbReference>
<reference evidence="5 6" key="1">
    <citation type="journal article" date="2016" name="Nat. Commun.">
        <title>Thousands of microbial genomes shed light on interconnected biogeochemical processes in an aquifer system.</title>
        <authorList>
            <person name="Anantharaman K."/>
            <person name="Brown C.T."/>
            <person name="Hug L.A."/>
            <person name="Sharon I."/>
            <person name="Castelle C.J."/>
            <person name="Probst A.J."/>
            <person name="Thomas B.C."/>
            <person name="Singh A."/>
            <person name="Wilkins M.J."/>
            <person name="Karaoz U."/>
            <person name="Brodie E.L."/>
            <person name="Williams K.H."/>
            <person name="Hubbard S.S."/>
            <person name="Banfield J.F."/>
        </authorList>
    </citation>
    <scope>NUCLEOTIDE SEQUENCE [LARGE SCALE GENOMIC DNA]</scope>
</reference>
<dbReference type="PANTHER" id="PTHR33154">
    <property type="entry name" value="TRANSCRIPTIONAL REGULATOR, ARSR FAMILY"/>
    <property type="match status" value="1"/>
</dbReference>
<dbReference type="InterPro" id="IPR036388">
    <property type="entry name" value="WH-like_DNA-bd_sf"/>
</dbReference>